<dbReference type="InterPro" id="IPR050091">
    <property type="entry name" value="PKS_NRPS_Biosynth_Enz"/>
</dbReference>
<dbReference type="Pfam" id="PF08659">
    <property type="entry name" value="KR"/>
    <property type="match status" value="1"/>
</dbReference>
<dbReference type="Pfam" id="PF00550">
    <property type="entry name" value="PP-binding"/>
    <property type="match status" value="1"/>
</dbReference>
<dbReference type="Pfam" id="PF14765">
    <property type="entry name" value="PS-DH"/>
    <property type="match status" value="1"/>
</dbReference>
<dbReference type="GO" id="GO:0031177">
    <property type="term" value="F:phosphopantetheine binding"/>
    <property type="evidence" value="ECO:0007669"/>
    <property type="project" value="InterPro"/>
</dbReference>
<gene>
    <name evidence="8" type="ORF">FXF68_35105</name>
</gene>
<keyword evidence="9" id="KW-1185">Reference proteome</keyword>
<dbReference type="PROSITE" id="PS50075">
    <property type="entry name" value="CARRIER"/>
    <property type="match status" value="1"/>
</dbReference>
<dbReference type="AlphaFoldDB" id="A0A5D3F818"/>
<name>A0A5D3F818_9ACTN</name>
<dbReference type="GO" id="GO:0006633">
    <property type="term" value="P:fatty acid biosynthetic process"/>
    <property type="evidence" value="ECO:0007669"/>
    <property type="project" value="TreeGrafter"/>
</dbReference>
<evidence type="ECO:0000256" key="5">
    <source>
        <dbReference type="SAM" id="MobiDB-lite"/>
    </source>
</evidence>
<evidence type="ECO:0000256" key="3">
    <source>
        <dbReference type="ARBA" id="ARBA00022679"/>
    </source>
</evidence>
<dbReference type="FunFam" id="1.10.1200.10:FF:000007">
    <property type="entry name" value="Probable polyketide synthase pks17"/>
    <property type="match status" value="1"/>
</dbReference>
<dbReference type="InterPro" id="IPR042104">
    <property type="entry name" value="PKS_dehydratase_sf"/>
</dbReference>
<dbReference type="PANTHER" id="PTHR43775">
    <property type="entry name" value="FATTY ACID SYNTHASE"/>
    <property type="match status" value="1"/>
</dbReference>
<feature type="region of interest" description="Disordered" evidence="5">
    <location>
        <begin position="337"/>
        <end position="361"/>
    </location>
</feature>
<dbReference type="PROSITE" id="PS52019">
    <property type="entry name" value="PKS_MFAS_DH"/>
    <property type="match status" value="1"/>
</dbReference>
<dbReference type="GO" id="GO:0004312">
    <property type="term" value="F:fatty acid synthase activity"/>
    <property type="evidence" value="ECO:0007669"/>
    <property type="project" value="TreeGrafter"/>
</dbReference>
<dbReference type="Gene3D" id="3.40.50.720">
    <property type="entry name" value="NAD(P)-binding Rossmann-like Domain"/>
    <property type="match status" value="1"/>
</dbReference>
<dbReference type="EMBL" id="VSRQ01000009">
    <property type="protein sequence ID" value="TYK43956.1"/>
    <property type="molecule type" value="Genomic_DNA"/>
</dbReference>
<feature type="region of interest" description="N-terminal hotdog fold" evidence="4">
    <location>
        <begin position="1"/>
        <end position="6"/>
    </location>
</feature>
<evidence type="ECO:0000313" key="8">
    <source>
        <dbReference type="EMBL" id="TYK43956.1"/>
    </source>
</evidence>
<dbReference type="InterPro" id="IPR036291">
    <property type="entry name" value="NAD(P)-bd_dom_sf"/>
</dbReference>
<dbReference type="SMART" id="SM01294">
    <property type="entry name" value="PKS_PP_betabranch"/>
    <property type="match status" value="1"/>
</dbReference>
<feature type="region of interest" description="C-terminal hotdog fold" evidence="4">
    <location>
        <begin position="25"/>
        <end position="164"/>
    </location>
</feature>
<keyword evidence="2" id="KW-0597">Phosphoprotein</keyword>
<comment type="caution">
    <text evidence="4">Lacks conserved residue(s) required for the propagation of feature annotation.</text>
</comment>
<proteinExistence type="predicted"/>
<feature type="domain" description="PKS/mFAS DH" evidence="7">
    <location>
        <begin position="1"/>
        <end position="164"/>
    </location>
</feature>
<organism evidence="8 9">
    <name type="scientific">Actinomadura decatromicini</name>
    <dbReference type="NCBI Taxonomy" id="2604572"/>
    <lineage>
        <taxon>Bacteria</taxon>
        <taxon>Bacillati</taxon>
        <taxon>Actinomycetota</taxon>
        <taxon>Actinomycetes</taxon>
        <taxon>Streptosporangiales</taxon>
        <taxon>Thermomonosporaceae</taxon>
        <taxon>Actinomadura</taxon>
    </lineage>
</organism>
<dbReference type="InterPro" id="IPR049900">
    <property type="entry name" value="PKS_mFAS_DH"/>
</dbReference>
<dbReference type="Pfam" id="PF22953">
    <property type="entry name" value="SpnB_Rossmann"/>
    <property type="match status" value="1"/>
</dbReference>
<dbReference type="RefSeq" id="WP_148767058.1">
    <property type="nucleotide sequence ID" value="NZ_VSRQ01000009.1"/>
</dbReference>
<dbReference type="SUPFAM" id="SSF47336">
    <property type="entry name" value="ACP-like"/>
    <property type="match status" value="1"/>
</dbReference>
<dbReference type="SMART" id="SM00822">
    <property type="entry name" value="PKS_KR"/>
    <property type="match status" value="1"/>
</dbReference>
<accession>A0A5D3F818</accession>
<evidence type="ECO:0000256" key="2">
    <source>
        <dbReference type="ARBA" id="ARBA00022553"/>
    </source>
</evidence>
<dbReference type="Gene3D" id="1.10.1200.10">
    <property type="entry name" value="ACP-like"/>
    <property type="match status" value="1"/>
</dbReference>
<dbReference type="InterPro" id="IPR009081">
    <property type="entry name" value="PP-bd_ACP"/>
</dbReference>
<sequence>MDETTPDTTRPVITETTGEWPPPDADPVDTADLYARLAERGFRYGPAFRGLRAAWRRGDELFAEIALDPGLSGAAASYLLHPALFDGALHTTLLPAATGPDAPRVPFVWRGVRLGGASGARELRVRMAPDGANAVSLTVTDGEGRPVASVASLALRAPGGGRSAGAALLRLDWTALTRPSVPGTGALAFLGTDHLGVTGALKSAGRRVELYPSLRALDDGLRAGDAVPGTVVVSCTDEAAEVRAATQRALVLIQEWLADERLAGSRLVFVTQGAVAVRDGDDVPDLAGAAVWGMVRSAQSEHPGRFALVDLDDTGSSGPALAAAVDTGEAQLAVQDGRPSRPRLTRVPPAAPAAPTPRWDPAGTMLVTGGLGALGALVARRLVREHGVRRLLLLGRRGDATPGAAELAAELTGLGADVDIAACDAADRPALERVLAAIPADRPLVAVVHAAGVVDDGTVTALTPRRFERVLRPKADAALNLHELTEHLPGCELILFSSVSGTAGGAGQANYAAANAFLDALAHRRRATGLPGLSLAWGLWEDGMGTGLSAADLTRLRRSGLAPLTADQGLDLLDAALRQDRAVLAPVRLDESALRAGPGALPEVMADLAVSGRAARPSDGPDLRERLAHLSGAEREDAVLEFVRAQVADVLGHSSPDGLDPAREFGELGMDSLTTVELNRRLAARTGLRLPATVAFDHPSAARLAGHLHRLLS</sequence>
<dbReference type="InterPro" id="IPR036736">
    <property type="entry name" value="ACP-like_sf"/>
</dbReference>
<dbReference type="InterPro" id="IPR049551">
    <property type="entry name" value="PKS_DH_C"/>
</dbReference>
<evidence type="ECO:0000259" key="6">
    <source>
        <dbReference type="PROSITE" id="PS50075"/>
    </source>
</evidence>
<dbReference type="InterPro" id="IPR057326">
    <property type="entry name" value="KR_dom"/>
</dbReference>
<keyword evidence="3" id="KW-0808">Transferase</keyword>
<evidence type="ECO:0000259" key="7">
    <source>
        <dbReference type="PROSITE" id="PS52019"/>
    </source>
</evidence>
<evidence type="ECO:0000313" key="9">
    <source>
        <dbReference type="Proteomes" id="UP000323505"/>
    </source>
</evidence>
<reference evidence="8 9" key="1">
    <citation type="submission" date="2019-08" db="EMBL/GenBank/DDBJ databases">
        <title>Actinomadura sp. nov. CYP1-5 isolated from mountain soil.</title>
        <authorList>
            <person name="Songsumanus A."/>
            <person name="Kuncharoen N."/>
            <person name="Kudo T."/>
            <person name="Yuki M."/>
            <person name="Igarashi Y."/>
            <person name="Tanasupawat S."/>
        </authorList>
    </citation>
    <scope>NUCLEOTIDE SEQUENCE [LARGE SCALE GENOMIC DNA]</scope>
    <source>
        <strain evidence="8 9">CYP1-5</strain>
    </source>
</reference>
<dbReference type="InterPro" id="IPR013968">
    <property type="entry name" value="PKS_KR"/>
</dbReference>
<evidence type="ECO:0000256" key="1">
    <source>
        <dbReference type="ARBA" id="ARBA00022450"/>
    </source>
</evidence>
<dbReference type="Gene3D" id="3.10.129.110">
    <property type="entry name" value="Polyketide synthase dehydratase"/>
    <property type="match status" value="1"/>
</dbReference>
<feature type="region of interest" description="Disordered" evidence="5">
    <location>
        <begin position="1"/>
        <end position="26"/>
    </location>
</feature>
<dbReference type="SUPFAM" id="SSF51735">
    <property type="entry name" value="NAD(P)-binding Rossmann-fold domains"/>
    <property type="match status" value="2"/>
</dbReference>
<dbReference type="InterPro" id="IPR055123">
    <property type="entry name" value="SpnB-like_Rossmann"/>
</dbReference>
<feature type="domain" description="Carrier" evidence="6">
    <location>
        <begin position="637"/>
        <end position="712"/>
    </location>
</feature>
<protein>
    <submittedName>
        <fullName evidence="8">SDR family NAD(P)-dependent oxidoreductase</fullName>
    </submittedName>
</protein>
<dbReference type="InterPro" id="IPR020806">
    <property type="entry name" value="PKS_PP-bd"/>
</dbReference>
<evidence type="ECO:0000256" key="4">
    <source>
        <dbReference type="PROSITE-ProRule" id="PRU01363"/>
    </source>
</evidence>
<comment type="caution">
    <text evidence="8">The sequence shown here is derived from an EMBL/GenBank/DDBJ whole genome shotgun (WGS) entry which is preliminary data.</text>
</comment>
<dbReference type="Proteomes" id="UP000323505">
    <property type="component" value="Unassembled WGS sequence"/>
</dbReference>
<dbReference type="SMART" id="SM00823">
    <property type="entry name" value="PKS_PP"/>
    <property type="match status" value="1"/>
</dbReference>
<dbReference type="CDD" id="cd08956">
    <property type="entry name" value="KR_3_FAS_SDR_x"/>
    <property type="match status" value="1"/>
</dbReference>
<keyword evidence="1" id="KW-0596">Phosphopantetheine</keyword>
<dbReference type="PANTHER" id="PTHR43775:SF51">
    <property type="entry name" value="INACTIVE PHENOLPHTHIOCEROL SYNTHESIS POLYKETIDE SYNTHASE TYPE I PKS1-RELATED"/>
    <property type="match status" value="1"/>
</dbReference>